<dbReference type="InterPro" id="IPR003593">
    <property type="entry name" value="AAA+_ATPase"/>
</dbReference>
<dbReference type="GO" id="GO:0005524">
    <property type="term" value="F:ATP binding"/>
    <property type="evidence" value="ECO:0007669"/>
    <property type="project" value="UniProtKB-UniRule"/>
</dbReference>
<dbReference type="FunFam" id="1.10.8.60:FF:000001">
    <property type="entry name" value="ATP-dependent zinc metalloprotease FtsH"/>
    <property type="match status" value="1"/>
</dbReference>
<proteinExistence type="inferred from homology"/>
<feature type="transmembrane region" description="Helical" evidence="14">
    <location>
        <begin position="106"/>
        <end position="130"/>
    </location>
</feature>
<name>A0A2M7UZP2_9BACT</name>
<feature type="binding site" evidence="14">
    <location>
        <begin position="204"/>
        <end position="211"/>
    </location>
    <ligand>
        <name>ATP</name>
        <dbReference type="ChEBI" id="CHEBI:30616"/>
    </ligand>
</feature>
<dbReference type="InterPro" id="IPR011546">
    <property type="entry name" value="Pept_M41_FtsH_extracell"/>
</dbReference>
<evidence type="ECO:0000256" key="9">
    <source>
        <dbReference type="ARBA" id="ARBA00022840"/>
    </source>
</evidence>
<gene>
    <name evidence="14" type="primary">ftsH</name>
    <name evidence="18" type="ORF">COX89_01630</name>
</gene>
<keyword evidence="7 14" id="KW-0378">Hydrolase</keyword>
<evidence type="ECO:0000256" key="1">
    <source>
        <dbReference type="ARBA" id="ARBA00004370"/>
    </source>
</evidence>
<feature type="binding site" evidence="14">
    <location>
        <position position="502"/>
    </location>
    <ligand>
        <name>Zn(2+)</name>
        <dbReference type="ChEBI" id="CHEBI:29105"/>
        <note>catalytic</note>
    </ligand>
</feature>
<keyword evidence="18" id="KW-0131">Cell cycle</keyword>
<reference evidence="19" key="1">
    <citation type="submission" date="2017-09" db="EMBL/GenBank/DDBJ databases">
        <title>Depth-based differentiation of microbial function through sediment-hosted aquifers and enrichment of novel symbionts in the deep terrestrial subsurface.</title>
        <authorList>
            <person name="Probst A.J."/>
            <person name="Ladd B."/>
            <person name="Jarett J.K."/>
            <person name="Geller-Mcgrath D.E."/>
            <person name="Sieber C.M.K."/>
            <person name="Emerson J.B."/>
            <person name="Anantharaman K."/>
            <person name="Thomas B.C."/>
            <person name="Malmstrom R."/>
            <person name="Stieglmeier M."/>
            <person name="Klingl A."/>
            <person name="Woyke T."/>
            <person name="Ryan C.M."/>
            <person name="Banfield J.F."/>
        </authorList>
    </citation>
    <scope>NUCLEOTIDE SEQUENCE [LARGE SCALE GENOMIC DNA]</scope>
</reference>
<feature type="binding site" evidence="14">
    <location>
        <position position="430"/>
    </location>
    <ligand>
        <name>Zn(2+)</name>
        <dbReference type="ChEBI" id="CHEBI:29105"/>
        <note>catalytic</note>
    </ligand>
</feature>
<keyword evidence="8 14" id="KW-0862">Zinc</keyword>
<dbReference type="Gene3D" id="3.40.50.300">
    <property type="entry name" value="P-loop containing nucleotide triphosphate hydrolases"/>
    <property type="match status" value="1"/>
</dbReference>
<dbReference type="InterPro" id="IPR003960">
    <property type="entry name" value="ATPase_AAA_CS"/>
</dbReference>
<keyword evidence="11 14" id="KW-0482">Metalloprotease</keyword>
<keyword evidence="14" id="KW-1003">Cell membrane</keyword>
<dbReference type="GO" id="GO:0004222">
    <property type="term" value="F:metalloendopeptidase activity"/>
    <property type="evidence" value="ECO:0007669"/>
    <property type="project" value="InterPro"/>
</dbReference>
<dbReference type="PROSITE" id="PS00674">
    <property type="entry name" value="AAA"/>
    <property type="match status" value="1"/>
</dbReference>
<dbReference type="InterPro" id="IPR050928">
    <property type="entry name" value="ATP-dep_Zn_Metalloprotease"/>
</dbReference>
<evidence type="ECO:0000256" key="13">
    <source>
        <dbReference type="ARBA" id="ARBA00061570"/>
    </source>
</evidence>
<comment type="caution">
    <text evidence="14">Lacks conserved residue(s) required for the propagation of feature annotation.</text>
</comment>
<evidence type="ECO:0000256" key="5">
    <source>
        <dbReference type="ARBA" id="ARBA00022723"/>
    </source>
</evidence>
<dbReference type="AlphaFoldDB" id="A0A2M7UZP2"/>
<evidence type="ECO:0000256" key="12">
    <source>
        <dbReference type="ARBA" id="ARBA00023136"/>
    </source>
</evidence>
<dbReference type="Pfam" id="PF01434">
    <property type="entry name" value="Peptidase_M41"/>
    <property type="match status" value="1"/>
</dbReference>
<evidence type="ECO:0000256" key="3">
    <source>
        <dbReference type="ARBA" id="ARBA00022670"/>
    </source>
</evidence>
<evidence type="ECO:0000313" key="19">
    <source>
        <dbReference type="Proteomes" id="UP000231538"/>
    </source>
</evidence>
<keyword evidence="12 14" id="KW-0472">Membrane</keyword>
<dbReference type="GO" id="GO:0004176">
    <property type="term" value="F:ATP-dependent peptidase activity"/>
    <property type="evidence" value="ECO:0007669"/>
    <property type="project" value="InterPro"/>
</dbReference>
<comment type="cofactor">
    <cofactor evidence="14">
        <name>Zn(2+)</name>
        <dbReference type="ChEBI" id="CHEBI:29105"/>
    </cofactor>
    <text evidence="14">Binds 1 zinc ion per subunit.</text>
</comment>
<dbReference type="Gene3D" id="1.20.58.760">
    <property type="entry name" value="Peptidase M41"/>
    <property type="match status" value="1"/>
</dbReference>
<evidence type="ECO:0000256" key="2">
    <source>
        <dbReference type="ARBA" id="ARBA00010044"/>
    </source>
</evidence>
<evidence type="ECO:0000256" key="6">
    <source>
        <dbReference type="ARBA" id="ARBA00022741"/>
    </source>
</evidence>
<dbReference type="Proteomes" id="UP000231538">
    <property type="component" value="Unassembled WGS sequence"/>
</dbReference>
<dbReference type="InterPro" id="IPR005936">
    <property type="entry name" value="FtsH"/>
</dbReference>
<dbReference type="EC" id="3.4.24.-" evidence="14"/>
<dbReference type="EMBL" id="PFPC01000046">
    <property type="protein sequence ID" value="PIZ89434.1"/>
    <property type="molecule type" value="Genomic_DNA"/>
</dbReference>
<dbReference type="InterPro" id="IPR003959">
    <property type="entry name" value="ATPase_AAA_core"/>
</dbReference>
<dbReference type="Gene3D" id="1.10.8.60">
    <property type="match status" value="1"/>
</dbReference>
<dbReference type="SMART" id="SM00382">
    <property type="entry name" value="AAA"/>
    <property type="match status" value="1"/>
</dbReference>
<dbReference type="InterPro" id="IPR041569">
    <property type="entry name" value="AAA_lid_3"/>
</dbReference>
<comment type="similarity">
    <text evidence="15">Belongs to the AAA ATPase family.</text>
</comment>
<feature type="binding site" evidence="14">
    <location>
        <position position="426"/>
    </location>
    <ligand>
        <name>Zn(2+)</name>
        <dbReference type="ChEBI" id="CHEBI:29105"/>
        <note>catalytic</note>
    </ligand>
</feature>
<dbReference type="Pfam" id="PF06480">
    <property type="entry name" value="FtsH_ext"/>
    <property type="match status" value="1"/>
</dbReference>
<comment type="subunit">
    <text evidence="14">Homohexamer.</text>
</comment>
<dbReference type="GO" id="GO:0051301">
    <property type="term" value="P:cell division"/>
    <property type="evidence" value="ECO:0007669"/>
    <property type="project" value="UniProtKB-KW"/>
</dbReference>
<dbReference type="Pfam" id="PF00004">
    <property type="entry name" value="AAA"/>
    <property type="match status" value="1"/>
</dbReference>
<evidence type="ECO:0000256" key="14">
    <source>
        <dbReference type="HAMAP-Rule" id="MF_01458"/>
    </source>
</evidence>
<evidence type="ECO:0000256" key="4">
    <source>
        <dbReference type="ARBA" id="ARBA00022692"/>
    </source>
</evidence>
<dbReference type="InterPro" id="IPR027417">
    <property type="entry name" value="P-loop_NTPase"/>
</dbReference>
<dbReference type="PANTHER" id="PTHR43655:SF2">
    <property type="entry name" value="AFG3 LIKE MATRIX AAA PEPTIDASE SUBUNIT 2, ISOFORM A"/>
    <property type="match status" value="1"/>
</dbReference>
<feature type="active site" evidence="14">
    <location>
        <position position="427"/>
    </location>
</feature>
<evidence type="ECO:0000256" key="8">
    <source>
        <dbReference type="ARBA" id="ARBA00022833"/>
    </source>
</evidence>
<dbReference type="GO" id="GO:0008270">
    <property type="term" value="F:zinc ion binding"/>
    <property type="evidence" value="ECO:0007669"/>
    <property type="project" value="UniProtKB-UniRule"/>
</dbReference>
<evidence type="ECO:0000256" key="15">
    <source>
        <dbReference type="RuleBase" id="RU003651"/>
    </source>
</evidence>
<keyword evidence="3 14" id="KW-0645">Protease</keyword>
<evidence type="ECO:0000313" key="18">
    <source>
        <dbReference type="EMBL" id="PIZ89434.1"/>
    </source>
</evidence>
<evidence type="ECO:0000256" key="11">
    <source>
        <dbReference type="ARBA" id="ARBA00023049"/>
    </source>
</evidence>
<keyword evidence="5 14" id="KW-0479">Metal-binding</keyword>
<dbReference type="SUPFAM" id="SSF140990">
    <property type="entry name" value="FtsH protease domain-like"/>
    <property type="match status" value="1"/>
</dbReference>
<dbReference type="Pfam" id="PF17862">
    <property type="entry name" value="AAA_lid_3"/>
    <property type="match status" value="1"/>
</dbReference>
<evidence type="ECO:0000259" key="17">
    <source>
        <dbReference type="SMART" id="SM00382"/>
    </source>
</evidence>
<dbReference type="GO" id="GO:0006508">
    <property type="term" value="P:proteolysis"/>
    <property type="evidence" value="ECO:0007669"/>
    <property type="project" value="UniProtKB-KW"/>
</dbReference>
<dbReference type="GO" id="GO:0016887">
    <property type="term" value="F:ATP hydrolysis activity"/>
    <property type="evidence" value="ECO:0007669"/>
    <property type="project" value="UniProtKB-UniRule"/>
</dbReference>
<comment type="subcellular location">
    <subcellularLocation>
        <location evidence="14">Cell membrane</location>
        <topology evidence="14">Multi-pass membrane protein</topology>
        <orientation evidence="14">Cytoplasmic side</orientation>
    </subcellularLocation>
    <subcellularLocation>
        <location evidence="1">Membrane</location>
    </subcellularLocation>
</comment>
<protein>
    <recommendedName>
        <fullName evidence="14">ATP-dependent zinc metalloprotease FtsH</fullName>
        <ecNumber evidence="14">3.4.24.-</ecNumber>
    </recommendedName>
</protein>
<accession>A0A2M7UZP2</accession>
<feature type="region of interest" description="Disordered" evidence="16">
    <location>
        <begin position="603"/>
        <end position="623"/>
    </location>
</feature>
<comment type="similarity">
    <text evidence="13 14">In the central section; belongs to the AAA ATPase family.</text>
</comment>
<dbReference type="FunFam" id="1.20.58.760:FF:000001">
    <property type="entry name" value="ATP-dependent zinc metalloprotease FtsH"/>
    <property type="match status" value="1"/>
</dbReference>
<sequence length="638" mass="71886">MKNLAKNFLVILLIFLFISAVFSLFYQPFEKKKELSLTQVVEKINRDEIKKITVLGDTLEIIYQDETKAFSMKEPEAALSQSLLNYGVDKEKLMAVEIETKEKKDVWAWLMPLLFLLPLLIFGLFFFMIFRQARAGAGQVFDFTRAKAKLFGPGGKIKEKVTFNEVGGLKEAKEELKEIVDFLKNPKKYLQIGARIPRGVLLMGAPGTGKTLLAKAIASTANVPFFSISASEVIEMFVGVGSARIRNLFEQARKANRAIIFIDEIDSIGKIRGVGVTGGHEEREQTLNQLLSEMDGIGREEEVLVFGATNRPEYLDPALLRPGRFDRRIVLDLPDINEREEILKIHCRGKPLALNVNLREVAERTPGFSGADLANVVNEAAIFAARRNKHQVFQEEFLESIEKVLLGPERKSHILSKKEKEIAAYHEAGHALVSSFLPETEPIRKISIVARGLAAGYTLRSPKEERKIKTKSEFLAELATLLGGYCAERLKFGEITTGASNDLERASQLAGKLVKEYGMSALGPISFGEREELAFLGREFERRTYSEKIAAKIDKEIEKFVKNAEETARKILTKNRRLLEKIAKRLIEKETIEREEFEGLIGSKKAEKPQPLPSQISKKLGRGLPKKRELIKVKIRRV</sequence>
<dbReference type="GO" id="GO:0030163">
    <property type="term" value="P:protein catabolic process"/>
    <property type="evidence" value="ECO:0007669"/>
    <property type="project" value="UniProtKB-UniRule"/>
</dbReference>
<feature type="domain" description="AAA+ ATPase" evidence="17">
    <location>
        <begin position="196"/>
        <end position="335"/>
    </location>
</feature>
<keyword evidence="18" id="KW-0132">Cell division</keyword>
<keyword evidence="6 14" id="KW-0547">Nucleotide-binding</keyword>
<evidence type="ECO:0000256" key="7">
    <source>
        <dbReference type="ARBA" id="ARBA00022801"/>
    </source>
</evidence>
<dbReference type="GO" id="GO:0005886">
    <property type="term" value="C:plasma membrane"/>
    <property type="evidence" value="ECO:0007669"/>
    <property type="project" value="UniProtKB-SubCell"/>
</dbReference>
<organism evidence="18 19">
    <name type="scientific">Candidatus Nealsonbacteria bacterium CG_4_10_14_0_2_um_filter_37_10</name>
    <dbReference type="NCBI Taxonomy" id="1974679"/>
    <lineage>
        <taxon>Bacteria</taxon>
        <taxon>Candidatus Nealsoniibacteriota</taxon>
    </lineage>
</organism>
<keyword evidence="10 14" id="KW-1133">Transmembrane helix</keyword>
<comment type="similarity">
    <text evidence="2 14">In the C-terminal section; belongs to the peptidase M41 family.</text>
</comment>
<dbReference type="InterPro" id="IPR037219">
    <property type="entry name" value="Peptidase_M41-like"/>
</dbReference>
<evidence type="ECO:0000256" key="10">
    <source>
        <dbReference type="ARBA" id="ARBA00022989"/>
    </source>
</evidence>
<dbReference type="NCBIfam" id="TIGR01241">
    <property type="entry name" value="FtsH_fam"/>
    <property type="match status" value="1"/>
</dbReference>
<comment type="function">
    <text evidence="14">Acts as a processive, ATP-dependent zinc metallopeptidase for both cytoplasmic and membrane proteins. Plays a role in the quality control of integral membrane proteins.</text>
</comment>
<keyword evidence="9 14" id="KW-0067">ATP-binding</keyword>
<dbReference type="InterPro" id="IPR000642">
    <property type="entry name" value="Peptidase_M41"/>
</dbReference>
<evidence type="ECO:0000256" key="16">
    <source>
        <dbReference type="SAM" id="MobiDB-lite"/>
    </source>
</evidence>
<dbReference type="CDD" id="cd19501">
    <property type="entry name" value="RecA-like_FtsH"/>
    <property type="match status" value="1"/>
</dbReference>
<dbReference type="HAMAP" id="MF_01458">
    <property type="entry name" value="FtsH"/>
    <property type="match status" value="1"/>
</dbReference>
<comment type="caution">
    <text evidence="18">The sequence shown here is derived from an EMBL/GenBank/DDBJ whole genome shotgun (WGS) entry which is preliminary data.</text>
</comment>
<dbReference type="SUPFAM" id="SSF52540">
    <property type="entry name" value="P-loop containing nucleoside triphosphate hydrolases"/>
    <property type="match status" value="1"/>
</dbReference>
<dbReference type="PANTHER" id="PTHR43655">
    <property type="entry name" value="ATP-DEPENDENT PROTEASE"/>
    <property type="match status" value="1"/>
</dbReference>
<dbReference type="FunFam" id="3.40.50.300:FF:000001">
    <property type="entry name" value="ATP-dependent zinc metalloprotease FtsH"/>
    <property type="match status" value="1"/>
</dbReference>
<keyword evidence="4 14" id="KW-0812">Transmembrane</keyword>